<dbReference type="HAMAP" id="MF_00099">
    <property type="entry name" value="CheB_chemtxs"/>
    <property type="match status" value="1"/>
</dbReference>
<feature type="active site" evidence="6 7">
    <location>
        <position position="295"/>
    </location>
</feature>
<dbReference type="AlphaFoldDB" id="A0A1E3AHV8"/>
<dbReference type="GO" id="GO:0006935">
    <property type="term" value="P:chemotaxis"/>
    <property type="evidence" value="ECO:0007669"/>
    <property type="project" value="UniProtKB-UniRule"/>
</dbReference>
<evidence type="ECO:0000256" key="8">
    <source>
        <dbReference type="PROSITE-ProRule" id="PRU00169"/>
    </source>
</evidence>
<dbReference type="CDD" id="cd17541">
    <property type="entry name" value="REC_CheB-like"/>
    <property type="match status" value="1"/>
</dbReference>
<name>A0A1E3AHV8_9FIRM</name>
<evidence type="ECO:0000256" key="2">
    <source>
        <dbReference type="ARBA" id="ARBA00022500"/>
    </source>
</evidence>
<protein>
    <recommendedName>
        <fullName evidence="6">Protein-glutamate methylesterase/protein-glutamine glutaminase</fullName>
        <ecNumber evidence="6">3.1.1.61</ecNumber>
        <ecNumber evidence="6">3.5.1.44</ecNumber>
    </recommendedName>
</protein>
<comment type="catalytic activity">
    <reaction evidence="6">
        <text>L-glutaminyl-[protein] + H2O = L-glutamyl-[protein] + NH4(+)</text>
        <dbReference type="Rhea" id="RHEA:16441"/>
        <dbReference type="Rhea" id="RHEA-COMP:10207"/>
        <dbReference type="Rhea" id="RHEA-COMP:10208"/>
        <dbReference type="ChEBI" id="CHEBI:15377"/>
        <dbReference type="ChEBI" id="CHEBI:28938"/>
        <dbReference type="ChEBI" id="CHEBI:29973"/>
        <dbReference type="ChEBI" id="CHEBI:30011"/>
        <dbReference type="EC" id="3.5.1.44"/>
    </reaction>
</comment>
<dbReference type="InterPro" id="IPR011006">
    <property type="entry name" value="CheY-like_superfamily"/>
</dbReference>
<feature type="domain" description="Response regulatory" evidence="9">
    <location>
        <begin position="8"/>
        <end position="122"/>
    </location>
</feature>
<evidence type="ECO:0000256" key="4">
    <source>
        <dbReference type="ARBA" id="ARBA00024867"/>
    </source>
</evidence>
<comment type="PTM">
    <text evidence="6">Phosphorylated by CheA. Phosphorylation of the N-terminal regulatory domain activates the methylesterase activity.</text>
</comment>
<dbReference type="InterPro" id="IPR001789">
    <property type="entry name" value="Sig_transdc_resp-reg_receiver"/>
</dbReference>
<dbReference type="GO" id="GO:0008984">
    <property type="term" value="F:protein-glutamate methylesterase activity"/>
    <property type="evidence" value="ECO:0007669"/>
    <property type="project" value="UniProtKB-UniRule"/>
</dbReference>
<dbReference type="GO" id="GO:0000156">
    <property type="term" value="F:phosphorelay response regulator activity"/>
    <property type="evidence" value="ECO:0007669"/>
    <property type="project" value="InterPro"/>
</dbReference>
<dbReference type="EC" id="3.1.1.61" evidence="6"/>
<comment type="function">
    <text evidence="6">Involved in chemotaxis. Part of a chemotaxis signal transduction system that modulates chemotaxis in response to various stimuli. Catalyzes the demethylation of specific methylglutamate residues introduced into the chemoreceptors (methyl-accepting chemotaxis proteins or MCP) by CheR. Also mediates the irreversible deamidation of specific glutamine residues to glutamic acid.</text>
</comment>
<feature type="active site" evidence="6 7">
    <location>
        <position position="173"/>
    </location>
</feature>
<comment type="subcellular location">
    <subcellularLocation>
        <location evidence="6">Cytoplasm</location>
    </subcellularLocation>
</comment>
<dbReference type="SMART" id="SM00448">
    <property type="entry name" value="REC"/>
    <property type="match status" value="1"/>
</dbReference>
<dbReference type="Gene3D" id="3.40.50.180">
    <property type="entry name" value="Methylesterase CheB, C-terminal domain"/>
    <property type="match status" value="1"/>
</dbReference>
<dbReference type="InterPro" id="IPR035909">
    <property type="entry name" value="CheB_C"/>
</dbReference>
<comment type="domain">
    <text evidence="6">Contains a C-terminal catalytic domain, and an N-terminal region which modulates catalytic activity.</text>
</comment>
<dbReference type="InterPro" id="IPR008248">
    <property type="entry name" value="CheB-like"/>
</dbReference>
<keyword evidence="3 6" id="KW-0378">Hydrolase</keyword>
<dbReference type="Proteomes" id="UP000095003">
    <property type="component" value="Unassembled WGS sequence"/>
</dbReference>
<sequence>MLLNTPIKVLVVDDSLVFGRFLTSNLPKANSRIQIVGYAANAYEAIEKIPQCAPDVITMDVEMPKMNGIEFLKQVMPKHPIPVILVSAVNMNVFEALSNGAVDFVKKPNPAANFGRQEFVDSLASKIIIASRSKVRVAGPSSVKKEPLSPIVPRLSPINPAKLNSMIIAIGASTGGTEATLQILQALPENIPGIVITQHMPEGFTKMYAERLNRLCRLHVKEACTGDKIERGTVLIAPGSLHMKVVRLGSSYTVNCFSADKVNGHRPSVDVLFRSVADVAKSDAVGVILTGMGHDGADGLLKMRRAGAYTIGQDKDSCVVYGMPMVAHNIGAVNVQASCANIPRVLTNYLNKIH</sequence>
<dbReference type="EMBL" id="MCGI01000006">
    <property type="protein sequence ID" value="ODM08333.1"/>
    <property type="molecule type" value="Genomic_DNA"/>
</dbReference>
<evidence type="ECO:0000313" key="12">
    <source>
        <dbReference type="Proteomes" id="UP000095003"/>
    </source>
</evidence>
<dbReference type="GO" id="GO:0050568">
    <property type="term" value="F:protein-glutamine glutaminase activity"/>
    <property type="evidence" value="ECO:0007669"/>
    <property type="project" value="UniProtKB-UniRule"/>
</dbReference>
<feature type="active site" evidence="6 7">
    <location>
        <position position="199"/>
    </location>
</feature>
<accession>A0A1E3AHV8</accession>
<reference evidence="11 12" key="1">
    <citation type="submission" date="2016-07" db="EMBL/GenBank/DDBJ databases">
        <title>Characterization of isolates of Eisenbergiella tayi derived from blood cultures, using whole genome sequencing.</title>
        <authorList>
            <person name="Burdz T."/>
            <person name="Wiebe D."/>
            <person name="Huynh C."/>
            <person name="Bernard K."/>
        </authorList>
    </citation>
    <scope>NUCLEOTIDE SEQUENCE [LARGE SCALE GENOMIC DNA]</scope>
    <source>
        <strain evidence="11 12">NML 120489</strain>
    </source>
</reference>
<dbReference type="PROSITE" id="PS50110">
    <property type="entry name" value="RESPONSE_REGULATORY"/>
    <property type="match status" value="1"/>
</dbReference>
<dbReference type="Pfam" id="PF01339">
    <property type="entry name" value="CheB_methylest"/>
    <property type="match status" value="1"/>
</dbReference>
<keyword evidence="6 8" id="KW-0597">Phosphoprotein</keyword>
<dbReference type="InterPro" id="IPR000673">
    <property type="entry name" value="Sig_transdc_resp-reg_Me-estase"/>
</dbReference>
<feature type="modified residue" description="4-aspartylphosphate" evidence="6 8">
    <location>
        <position position="60"/>
    </location>
</feature>
<dbReference type="Gene3D" id="3.40.50.2300">
    <property type="match status" value="1"/>
</dbReference>
<evidence type="ECO:0000256" key="7">
    <source>
        <dbReference type="PROSITE-ProRule" id="PRU00050"/>
    </source>
</evidence>
<proteinExistence type="inferred from homology"/>
<comment type="similarity">
    <text evidence="6">Belongs to the CheB family.</text>
</comment>
<evidence type="ECO:0000256" key="6">
    <source>
        <dbReference type="HAMAP-Rule" id="MF_00099"/>
    </source>
</evidence>
<keyword evidence="2 6" id="KW-0145">Chemotaxis</keyword>
<evidence type="ECO:0000313" key="11">
    <source>
        <dbReference type="EMBL" id="ODM08333.1"/>
    </source>
</evidence>
<dbReference type="GO" id="GO:0005737">
    <property type="term" value="C:cytoplasm"/>
    <property type="evidence" value="ECO:0007669"/>
    <property type="project" value="UniProtKB-SubCell"/>
</dbReference>
<dbReference type="PATRIC" id="fig|1432052.3.peg.6261"/>
<evidence type="ECO:0000256" key="1">
    <source>
        <dbReference type="ARBA" id="ARBA00022490"/>
    </source>
</evidence>
<feature type="domain" description="CheB-type methylesterase" evidence="10">
    <location>
        <begin position="157"/>
        <end position="353"/>
    </location>
</feature>
<evidence type="ECO:0000259" key="10">
    <source>
        <dbReference type="PROSITE" id="PS50122"/>
    </source>
</evidence>
<gene>
    <name evidence="6 11" type="primary">cheB</name>
    <name evidence="11" type="ORF">BEH84_05658</name>
</gene>
<dbReference type="SUPFAM" id="SSF52172">
    <property type="entry name" value="CheY-like"/>
    <property type="match status" value="1"/>
</dbReference>
<evidence type="ECO:0000256" key="5">
    <source>
        <dbReference type="ARBA" id="ARBA00048267"/>
    </source>
</evidence>
<evidence type="ECO:0000259" key="9">
    <source>
        <dbReference type="PROSITE" id="PS50110"/>
    </source>
</evidence>
<dbReference type="RefSeq" id="WP_016359852.1">
    <property type="nucleotide sequence ID" value="NZ_CABMHK010000138.1"/>
</dbReference>
<comment type="catalytic activity">
    <reaction evidence="5 6">
        <text>[protein]-L-glutamate 5-O-methyl ester + H2O = L-glutamyl-[protein] + methanol + H(+)</text>
        <dbReference type="Rhea" id="RHEA:23236"/>
        <dbReference type="Rhea" id="RHEA-COMP:10208"/>
        <dbReference type="Rhea" id="RHEA-COMP:10311"/>
        <dbReference type="ChEBI" id="CHEBI:15377"/>
        <dbReference type="ChEBI" id="CHEBI:15378"/>
        <dbReference type="ChEBI" id="CHEBI:17790"/>
        <dbReference type="ChEBI" id="CHEBI:29973"/>
        <dbReference type="ChEBI" id="CHEBI:82795"/>
        <dbReference type="EC" id="3.1.1.61"/>
    </reaction>
</comment>
<dbReference type="Pfam" id="PF00072">
    <property type="entry name" value="Response_reg"/>
    <property type="match status" value="1"/>
</dbReference>
<dbReference type="SUPFAM" id="SSF52738">
    <property type="entry name" value="Methylesterase CheB, C-terminal domain"/>
    <property type="match status" value="1"/>
</dbReference>
<dbReference type="PANTHER" id="PTHR42872">
    <property type="entry name" value="PROTEIN-GLUTAMATE METHYLESTERASE/PROTEIN-GLUTAMINE GLUTAMINASE"/>
    <property type="match status" value="1"/>
</dbReference>
<dbReference type="PROSITE" id="PS50122">
    <property type="entry name" value="CHEB"/>
    <property type="match status" value="1"/>
</dbReference>
<dbReference type="EC" id="3.5.1.44" evidence="6"/>
<organism evidence="11 12">
    <name type="scientific">Eisenbergiella tayi</name>
    <dbReference type="NCBI Taxonomy" id="1432052"/>
    <lineage>
        <taxon>Bacteria</taxon>
        <taxon>Bacillati</taxon>
        <taxon>Bacillota</taxon>
        <taxon>Clostridia</taxon>
        <taxon>Lachnospirales</taxon>
        <taxon>Lachnospiraceae</taxon>
        <taxon>Eisenbergiella</taxon>
    </lineage>
</organism>
<keyword evidence="1 6" id="KW-0963">Cytoplasm</keyword>
<dbReference type="PIRSF" id="PIRSF000876">
    <property type="entry name" value="RR_chemtxs_CheB"/>
    <property type="match status" value="1"/>
</dbReference>
<comment type="caution">
    <text evidence="11">The sequence shown here is derived from an EMBL/GenBank/DDBJ whole genome shotgun (WGS) entry which is preliminary data.</text>
</comment>
<evidence type="ECO:0000256" key="3">
    <source>
        <dbReference type="ARBA" id="ARBA00022801"/>
    </source>
</evidence>
<dbReference type="NCBIfam" id="NF001965">
    <property type="entry name" value="PRK00742.1"/>
    <property type="match status" value="1"/>
</dbReference>
<dbReference type="PANTHER" id="PTHR42872:SF6">
    <property type="entry name" value="PROTEIN-GLUTAMATE METHYLESTERASE_PROTEIN-GLUTAMINE GLUTAMINASE"/>
    <property type="match status" value="1"/>
</dbReference>
<comment type="function">
    <text evidence="4">May play the central regulatory role in sporulation. It may be an element of the effector pathway responsible for the activation of sporulation genes in response to nutritional stress. Spo0A may act in concert with spo0H (a sigma factor) to control the expression of some genes that are critical to the sporulation process.</text>
</comment>
<dbReference type="CDD" id="cd16432">
    <property type="entry name" value="CheB_Rec"/>
    <property type="match status" value="1"/>
</dbReference>